<keyword evidence="2" id="KW-0378">Hydrolase</keyword>
<dbReference type="RefSeq" id="WP_196152919.1">
    <property type="nucleotide sequence ID" value="NZ_JADMLG010000016.1"/>
</dbReference>
<keyword evidence="2" id="KW-0645">Protease</keyword>
<dbReference type="GO" id="GO:0080120">
    <property type="term" value="P:CAAX-box protein maturation"/>
    <property type="evidence" value="ECO:0007669"/>
    <property type="project" value="UniProtKB-ARBA"/>
</dbReference>
<dbReference type="AlphaFoldDB" id="A0A931N661"/>
<proteinExistence type="predicted"/>
<dbReference type="GO" id="GO:0008237">
    <property type="term" value="F:metallopeptidase activity"/>
    <property type="evidence" value="ECO:0007669"/>
    <property type="project" value="UniProtKB-KW"/>
</dbReference>
<name>A0A931N661_9NOCA</name>
<dbReference type="EMBL" id="JADMLG010000016">
    <property type="protein sequence ID" value="MBH0780619.1"/>
    <property type="molecule type" value="Genomic_DNA"/>
</dbReference>
<evidence type="ECO:0000259" key="1">
    <source>
        <dbReference type="Pfam" id="PF02517"/>
    </source>
</evidence>
<keyword evidence="2" id="KW-0482">Metalloprotease</keyword>
<dbReference type="InterPro" id="IPR003675">
    <property type="entry name" value="Rce1/LyrA-like_dom"/>
</dbReference>
<sequence>MRSARILKTAAAVVIPILWSNSVRPSLPLDHRGRTAANAAVATAYACLFGGRPNWTAPRGLRHGLVAASVVAAGYAAALTIPPLRAAMTEFADRGDTGAVEWVTIHIPIGTVYSEELIFRATLTPLLDATLGPGAARLTSALTFGLCHVAPARTANDNIAATIATTTLAGLLFDRLARNARSVTAPALFHFALNAGGVLAPRAAARARVMTP</sequence>
<organism evidence="2 3">
    <name type="scientific">Nocardia bovistercoris</name>
    <dbReference type="NCBI Taxonomy" id="2785916"/>
    <lineage>
        <taxon>Bacteria</taxon>
        <taxon>Bacillati</taxon>
        <taxon>Actinomycetota</taxon>
        <taxon>Actinomycetes</taxon>
        <taxon>Mycobacteriales</taxon>
        <taxon>Nocardiaceae</taxon>
        <taxon>Nocardia</taxon>
    </lineage>
</organism>
<feature type="domain" description="CAAX prenyl protease 2/Lysostaphin resistance protein A-like" evidence="1">
    <location>
        <begin position="103"/>
        <end position="195"/>
    </location>
</feature>
<dbReference type="GO" id="GO:0004175">
    <property type="term" value="F:endopeptidase activity"/>
    <property type="evidence" value="ECO:0007669"/>
    <property type="project" value="UniProtKB-ARBA"/>
</dbReference>
<gene>
    <name evidence="2" type="ORF">IT779_30555</name>
</gene>
<dbReference type="Pfam" id="PF02517">
    <property type="entry name" value="Rce1-like"/>
    <property type="match status" value="1"/>
</dbReference>
<reference evidence="2" key="1">
    <citation type="submission" date="2020-11" db="EMBL/GenBank/DDBJ databases">
        <title>Nocardia NEAU-351.nov., a novel actinomycete isolated from the cow dung.</title>
        <authorList>
            <person name="Zhang X."/>
        </authorList>
    </citation>
    <scope>NUCLEOTIDE SEQUENCE</scope>
    <source>
        <strain evidence="2">NEAU-351</strain>
    </source>
</reference>
<accession>A0A931N661</accession>
<keyword evidence="3" id="KW-1185">Reference proteome</keyword>
<evidence type="ECO:0000313" key="3">
    <source>
        <dbReference type="Proteomes" id="UP000655751"/>
    </source>
</evidence>
<protein>
    <submittedName>
        <fullName evidence="2">CPBP family intramembrane metalloprotease</fullName>
    </submittedName>
</protein>
<dbReference type="Proteomes" id="UP000655751">
    <property type="component" value="Unassembled WGS sequence"/>
</dbReference>
<comment type="caution">
    <text evidence="2">The sequence shown here is derived from an EMBL/GenBank/DDBJ whole genome shotgun (WGS) entry which is preliminary data.</text>
</comment>
<evidence type="ECO:0000313" key="2">
    <source>
        <dbReference type="EMBL" id="MBH0780619.1"/>
    </source>
</evidence>